<proteinExistence type="predicted"/>
<dbReference type="VEuPathDB" id="VectorBase:SCAU012155"/>
<feature type="region of interest" description="Disordered" evidence="1">
    <location>
        <begin position="381"/>
        <end position="413"/>
    </location>
</feature>
<dbReference type="Proteomes" id="UP000095300">
    <property type="component" value="Unassembled WGS sequence"/>
</dbReference>
<gene>
    <name evidence="2" type="primary">106085043</name>
</gene>
<protein>
    <recommendedName>
        <fullName evidence="4">Bromo domain-containing protein</fullName>
    </recommendedName>
</protein>
<evidence type="ECO:0000313" key="2">
    <source>
        <dbReference type="EnsemblMetazoa" id="SCAU012155-PB"/>
    </source>
</evidence>
<feature type="compositionally biased region" description="Basic and acidic residues" evidence="1">
    <location>
        <begin position="381"/>
        <end position="396"/>
    </location>
</feature>
<accession>A0A1I8PY38</accession>
<dbReference type="EnsemblMetazoa" id="SCAU012155-RB">
    <property type="protein sequence ID" value="SCAU012155-PB"/>
    <property type="gene ID" value="SCAU012155"/>
</dbReference>
<reference evidence="3" key="1">
    <citation type="submission" date="2015-05" db="EMBL/GenBank/DDBJ databases">
        <authorList>
            <person name="Wilson R.K."/>
            <person name="Warren W.C."/>
            <person name="Olafson P."/>
        </authorList>
    </citation>
    <scope>NUCLEOTIDE SEQUENCE [LARGE SCALE GENOMIC DNA]</scope>
    <source>
        <strain evidence="3">USDA</strain>
    </source>
</reference>
<sequence>MDHLRFPALGQGMHPSVTNGIPSFITMIPAITEPNTSPITISSSDSSPVAYHQNRMHSIQNQLSSANDITTNPTSHLQVLSNTLPLDFKAACGDTSNFQYDPTTTVNPSKAKLLELVRLALKGCSIAEGLAQEHRHRPCFKKIDCICARLKQDLMRPYGVLPNINSQGIHWGIKDFIFIFTRIVHAWIIAKGYVYDNSEGLNKVKSALSPDFLKSFVAWQDATITLIESLIKSFVNLDSLVQSHKNVNQKTAAQCTMDNNCSYSVFFSKENSSDQLSDSFDNTQCSSLNENNAPTMSGEMGEIERKTTTTYFKAGTYNLVKKDIFPVESAATISMEDTFHLQAVPCKQDIDKALLDFSITSYDGNVNPIVNVSPQALDSLRPKDIDCSNQTSKEEQNSNSLSNNNHLDTMGRTTESSNLRLTEKLTACLKSMKNADMFFKMHFSKNYFPDFINKHNQDFMDVRSIILKSEESGYRCIFEMVHDVKRIVFFGREFLKTKYDEKLECAINSFETEINEFLNKSPFANYQLEYLTGEPKELLYKNYCLI</sequence>
<organism evidence="2 3">
    <name type="scientific">Stomoxys calcitrans</name>
    <name type="common">Stable fly</name>
    <name type="synonym">Conops calcitrans</name>
    <dbReference type="NCBI Taxonomy" id="35570"/>
    <lineage>
        <taxon>Eukaryota</taxon>
        <taxon>Metazoa</taxon>
        <taxon>Ecdysozoa</taxon>
        <taxon>Arthropoda</taxon>
        <taxon>Hexapoda</taxon>
        <taxon>Insecta</taxon>
        <taxon>Pterygota</taxon>
        <taxon>Neoptera</taxon>
        <taxon>Endopterygota</taxon>
        <taxon>Diptera</taxon>
        <taxon>Brachycera</taxon>
        <taxon>Muscomorpha</taxon>
        <taxon>Muscoidea</taxon>
        <taxon>Muscidae</taxon>
        <taxon>Stomoxys</taxon>
    </lineage>
</organism>
<reference evidence="2" key="2">
    <citation type="submission" date="2020-05" db="UniProtKB">
        <authorList>
            <consortium name="EnsemblMetazoa"/>
        </authorList>
    </citation>
    <scope>IDENTIFICATION</scope>
    <source>
        <strain evidence="2">USDA</strain>
    </source>
</reference>
<evidence type="ECO:0000256" key="1">
    <source>
        <dbReference type="SAM" id="MobiDB-lite"/>
    </source>
</evidence>
<keyword evidence="3" id="KW-1185">Reference proteome</keyword>
<dbReference type="OrthoDB" id="1742084at2759"/>
<dbReference type="EnsemblMetazoa" id="SCAU012155-RA">
    <property type="protein sequence ID" value="SCAU012155-PA"/>
    <property type="gene ID" value="SCAU012155"/>
</dbReference>
<name>A0A1I8PY38_STOCA</name>
<dbReference type="KEGG" id="scac:106085043"/>
<evidence type="ECO:0008006" key="4">
    <source>
        <dbReference type="Google" id="ProtNLM"/>
    </source>
</evidence>
<dbReference type="EnsemblMetazoa" id="SCAU012155-RC">
    <property type="protein sequence ID" value="SCAU012155-PC"/>
    <property type="gene ID" value="SCAU012155"/>
</dbReference>
<evidence type="ECO:0000313" key="3">
    <source>
        <dbReference type="Proteomes" id="UP000095300"/>
    </source>
</evidence>
<dbReference type="AlphaFoldDB" id="A0A1I8PY38"/>